<evidence type="ECO:0000313" key="1">
    <source>
        <dbReference type="EMBL" id="PZP32367.1"/>
    </source>
</evidence>
<accession>A0A2W5DT58</accession>
<dbReference type="Gene3D" id="1.10.645.10">
    <property type="entry name" value="Cytochrome-c3 Hydrogenase, chain B"/>
    <property type="match status" value="2"/>
</dbReference>
<proteinExistence type="predicted"/>
<organism evidence="1 2">
    <name type="scientific">Roseateles depolymerans</name>
    <dbReference type="NCBI Taxonomy" id="76731"/>
    <lineage>
        <taxon>Bacteria</taxon>
        <taxon>Pseudomonadati</taxon>
        <taxon>Pseudomonadota</taxon>
        <taxon>Betaproteobacteria</taxon>
        <taxon>Burkholderiales</taxon>
        <taxon>Sphaerotilaceae</taxon>
        <taxon>Roseateles</taxon>
    </lineage>
</organism>
<name>A0A2W5DT58_9BURK</name>
<evidence type="ECO:0000313" key="2">
    <source>
        <dbReference type="Proteomes" id="UP000249633"/>
    </source>
</evidence>
<gene>
    <name evidence="1" type="ORF">DI603_10045</name>
</gene>
<protein>
    <recommendedName>
        <fullName evidence="3">Hydrogenase formation protein</fullName>
    </recommendedName>
</protein>
<dbReference type="Proteomes" id="UP000249633">
    <property type="component" value="Unassembled WGS sequence"/>
</dbReference>
<evidence type="ECO:0008006" key="3">
    <source>
        <dbReference type="Google" id="ProtNLM"/>
    </source>
</evidence>
<reference evidence="1 2" key="1">
    <citation type="submission" date="2017-08" db="EMBL/GenBank/DDBJ databases">
        <title>Infants hospitalized years apart are colonized by the same room-sourced microbial strains.</title>
        <authorList>
            <person name="Brooks B."/>
            <person name="Olm M.R."/>
            <person name="Firek B.A."/>
            <person name="Baker R."/>
            <person name="Thomas B.C."/>
            <person name="Morowitz M.J."/>
            <person name="Banfield J.F."/>
        </authorList>
    </citation>
    <scope>NUCLEOTIDE SEQUENCE [LARGE SCALE GENOMIC DNA]</scope>
    <source>
        <strain evidence="1">S2_012_000_R2_81</strain>
    </source>
</reference>
<comment type="caution">
    <text evidence="1">The sequence shown here is derived from an EMBL/GenBank/DDBJ whole genome shotgun (WGS) entry which is preliminary data.</text>
</comment>
<dbReference type="PANTHER" id="PTHR42958">
    <property type="entry name" value="HYDROGENASE-2 LARGE CHAIN"/>
    <property type="match status" value="1"/>
</dbReference>
<dbReference type="InterPro" id="IPR050867">
    <property type="entry name" value="NiFe/NiFeSe_hydrgnase_LSU"/>
</dbReference>
<sequence length="347" mass="36543">MTLAWAGDAPLLLCPGAGSCAIESPRRELAPALCAGRPVATVPGLLAALFSLCGMAHRLCATLALAAAEQGEAPPVAAASRAALADATRRDQALRLGLDWPRRLPGAVAQPWVTALPAEPAAATRWLEQALLGEPAAGWLARHGADTEAVARWSARGDTALARLLAAQRPATAALRLPAQPLQLLDRPEATLPLLAQRMAGEPGFCLRPHWQQGVPETGPWTRHARPLAVRSAWDRLAARVIDLAALCCDDAPPLSLGALALGERGAIAWCEMARGLLLHWVRLEPGEARVRDYRVLAPTEWNFHPQGVLAAALAAAPAADDVARLAVALDPCVDFAVRPAREAAHA</sequence>
<dbReference type="InterPro" id="IPR029014">
    <property type="entry name" value="NiFe-Hase_large"/>
</dbReference>
<dbReference type="EMBL" id="QFOD01000008">
    <property type="protein sequence ID" value="PZP32367.1"/>
    <property type="molecule type" value="Genomic_DNA"/>
</dbReference>
<dbReference type="SUPFAM" id="SSF56762">
    <property type="entry name" value="HydB/Nqo4-like"/>
    <property type="match status" value="1"/>
</dbReference>
<dbReference type="AlphaFoldDB" id="A0A2W5DT58"/>
<dbReference type="PANTHER" id="PTHR42958:SF4">
    <property type="entry name" value="HYDROGENASE EXPRESSION_FORMATION PROTEIN HUPK"/>
    <property type="match status" value="1"/>
</dbReference>